<keyword evidence="6 11" id="KW-0406">Ion transport</keyword>
<evidence type="ECO:0000256" key="3">
    <source>
        <dbReference type="ARBA" id="ARBA00022519"/>
    </source>
</evidence>
<feature type="binding site" evidence="11">
    <location>
        <position position="77"/>
    </location>
    <ligand>
        <name>Na(+)</name>
        <dbReference type="ChEBI" id="CHEBI:29101"/>
        <note>structural</note>
    </ligand>
</feature>
<dbReference type="HAMAP" id="MF_00454">
    <property type="entry name" value="FluC"/>
    <property type="match status" value="1"/>
</dbReference>
<keyword evidence="5 11" id="KW-1133">Transmembrane helix</keyword>
<dbReference type="EMBL" id="JBHSAW010000001">
    <property type="protein sequence ID" value="MFC4094462.1"/>
    <property type="molecule type" value="Genomic_DNA"/>
</dbReference>
<dbReference type="Pfam" id="PF02537">
    <property type="entry name" value="CRCB"/>
    <property type="match status" value="1"/>
</dbReference>
<evidence type="ECO:0000256" key="1">
    <source>
        <dbReference type="ARBA" id="ARBA00004651"/>
    </source>
</evidence>
<feature type="transmembrane region" description="Helical" evidence="11">
    <location>
        <begin position="96"/>
        <end position="119"/>
    </location>
</feature>
<keyword evidence="3" id="KW-0997">Cell inner membrane</keyword>
<proteinExistence type="inferred from homology"/>
<keyword evidence="8 11" id="KW-0407">Ion channel</keyword>
<keyword evidence="11" id="KW-0479">Metal-binding</keyword>
<feature type="transmembrane region" description="Helical" evidence="11">
    <location>
        <begin position="65"/>
        <end position="84"/>
    </location>
</feature>
<feature type="transmembrane region" description="Helical" evidence="11">
    <location>
        <begin position="32"/>
        <end position="53"/>
    </location>
</feature>
<evidence type="ECO:0000256" key="6">
    <source>
        <dbReference type="ARBA" id="ARBA00023065"/>
    </source>
</evidence>
<comment type="activity regulation">
    <text evidence="11">Na(+) is not transported, but it plays an essential structural role and its presence is essential for fluoride channel function.</text>
</comment>
<evidence type="ECO:0000256" key="11">
    <source>
        <dbReference type="HAMAP-Rule" id="MF_00454"/>
    </source>
</evidence>
<keyword evidence="11" id="KW-0813">Transport</keyword>
<comment type="subcellular location">
    <subcellularLocation>
        <location evidence="1 11">Cell membrane</location>
        <topology evidence="1 11">Multi-pass membrane protein</topology>
    </subcellularLocation>
</comment>
<evidence type="ECO:0000313" key="12">
    <source>
        <dbReference type="EMBL" id="MFC4094462.1"/>
    </source>
</evidence>
<evidence type="ECO:0000256" key="8">
    <source>
        <dbReference type="ARBA" id="ARBA00023303"/>
    </source>
</evidence>
<dbReference type="Proteomes" id="UP001595814">
    <property type="component" value="Unassembled WGS sequence"/>
</dbReference>
<feature type="binding site" evidence="11">
    <location>
        <position position="74"/>
    </location>
    <ligand>
        <name>Na(+)</name>
        <dbReference type="ChEBI" id="CHEBI:29101"/>
        <note>structural</note>
    </ligand>
</feature>
<evidence type="ECO:0000256" key="10">
    <source>
        <dbReference type="ARBA" id="ARBA00035585"/>
    </source>
</evidence>
<dbReference type="PANTHER" id="PTHR28259">
    <property type="entry name" value="FLUORIDE EXPORT PROTEIN 1-RELATED"/>
    <property type="match status" value="1"/>
</dbReference>
<comment type="function">
    <text evidence="11">Fluoride-specific ion channel. Important for reducing fluoride concentration in the cell, thus reducing its toxicity.</text>
</comment>
<keyword evidence="7 11" id="KW-0472">Membrane</keyword>
<evidence type="ECO:0000256" key="5">
    <source>
        <dbReference type="ARBA" id="ARBA00022989"/>
    </source>
</evidence>
<dbReference type="PANTHER" id="PTHR28259:SF1">
    <property type="entry name" value="FLUORIDE EXPORT PROTEIN 1-RELATED"/>
    <property type="match status" value="1"/>
</dbReference>
<gene>
    <name evidence="11 12" type="primary">crcB</name>
    <name evidence="11" type="synonym">fluC</name>
    <name evidence="12" type="ORF">ACFOUT_01150</name>
</gene>
<evidence type="ECO:0000256" key="7">
    <source>
        <dbReference type="ARBA" id="ARBA00023136"/>
    </source>
</evidence>
<organism evidence="12 13">
    <name type="scientific">Euzebyella saccharophila</name>
    <dbReference type="NCBI Taxonomy" id="679664"/>
    <lineage>
        <taxon>Bacteria</taxon>
        <taxon>Pseudomonadati</taxon>
        <taxon>Bacteroidota</taxon>
        <taxon>Flavobacteriia</taxon>
        <taxon>Flavobacteriales</taxon>
        <taxon>Flavobacteriaceae</taxon>
        <taxon>Euzebyella</taxon>
    </lineage>
</organism>
<comment type="caution">
    <text evidence="12">The sequence shown here is derived from an EMBL/GenBank/DDBJ whole genome shotgun (WGS) entry which is preliminary data.</text>
</comment>
<dbReference type="RefSeq" id="WP_192462684.1">
    <property type="nucleotide sequence ID" value="NZ_JACYFJ010000004.1"/>
</dbReference>
<dbReference type="NCBIfam" id="TIGR00494">
    <property type="entry name" value="crcB"/>
    <property type="match status" value="1"/>
</dbReference>
<evidence type="ECO:0000313" key="13">
    <source>
        <dbReference type="Proteomes" id="UP001595814"/>
    </source>
</evidence>
<keyword evidence="2 11" id="KW-1003">Cell membrane</keyword>
<keyword evidence="4 11" id="KW-0812">Transmembrane</keyword>
<evidence type="ECO:0000256" key="4">
    <source>
        <dbReference type="ARBA" id="ARBA00022692"/>
    </source>
</evidence>
<keyword evidence="11" id="KW-0915">Sodium</keyword>
<accession>A0ABV8JN30</accession>
<comment type="catalytic activity">
    <reaction evidence="10">
        <text>fluoride(in) = fluoride(out)</text>
        <dbReference type="Rhea" id="RHEA:76159"/>
        <dbReference type="ChEBI" id="CHEBI:17051"/>
    </reaction>
    <physiologicalReaction direction="left-to-right" evidence="10">
        <dbReference type="Rhea" id="RHEA:76160"/>
    </physiologicalReaction>
</comment>
<keyword evidence="13" id="KW-1185">Reference proteome</keyword>
<sequence>MKQLLVVFLGGGAGSLLRYAFSKTFNGYFSHFFLGTFLANILGCLLIGFILGMSAKGNVLTENQTLLLATGFCGGFTTFSSFAFEKHSLLTNGDILQFLLYTLSSIIIGICAIALGLWASKLL</sequence>
<evidence type="ECO:0000256" key="9">
    <source>
        <dbReference type="ARBA" id="ARBA00035120"/>
    </source>
</evidence>
<name>A0ABV8JN30_9FLAO</name>
<protein>
    <recommendedName>
        <fullName evidence="11">Fluoride-specific ion channel FluC</fullName>
    </recommendedName>
</protein>
<dbReference type="InterPro" id="IPR003691">
    <property type="entry name" value="FluC"/>
</dbReference>
<comment type="similarity">
    <text evidence="9 11">Belongs to the fluoride channel Fluc/FEX (TC 1.A.43) family.</text>
</comment>
<reference evidence="13" key="1">
    <citation type="journal article" date="2019" name="Int. J. Syst. Evol. Microbiol.">
        <title>The Global Catalogue of Microorganisms (GCM) 10K type strain sequencing project: providing services to taxonomists for standard genome sequencing and annotation.</title>
        <authorList>
            <consortium name="The Broad Institute Genomics Platform"/>
            <consortium name="The Broad Institute Genome Sequencing Center for Infectious Disease"/>
            <person name="Wu L."/>
            <person name="Ma J."/>
        </authorList>
    </citation>
    <scope>NUCLEOTIDE SEQUENCE [LARGE SCALE GENOMIC DNA]</scope>
    <source>
        <strain evidence="13">CECT 7477</strain>
    </source>
</reference>
<evidence type="ECO:0000256" key="2">
    <source>
        <dbReference type="ARBA" id="ARBA00022475"/>
    </source>
</evidence>